<comment type="subunit">
    <text evidence="9">Homodimer; disulfide-linked. Forms a heterohexamer composed of two FlhC and four FlhD subunits. Each FlhC binds a FlhD dimer, forming a heterotrimer, and a hexamer assembles by dimerization of two heterotrimers.</text>
</comment>
<keyword evidence="10" id="KW-0969">Cilium</keyword>
<keyword evidence="4 9" id="KW-0238">DNA-binding</keyword>
<dbReference type="GO" id="GO:1902208">
    <property type="term" value="P:regulation of bacterial-type flagellum assembly"/>
    <property type="evidence" value="ECO:0007669"/>
    <property type="project" value="UniProtKB-UniRule"/>
</dbReference>
<organism evidence="10 11">
    <name type="scientific">Paraburkholderia pallida</name>
    <dbReference type="NCBI Taxonomy" id="2547399"/>
    <lineage>
        <taxon>Bacteria</taxon>
        <taxon>Pseudomonadati</taxon>
        <taxon>Pseudomonadota</taxon>
        <taxon>Betaproteobacteria</taxon>
        <taxon>Burkholderiales</taxon>
        <taxon>Burkholderiaceae</taxon>
        <taxon>Paraburkholderia</taxon>
    </lineage>
</organism>
<keyword evidence="1 9" id="KW-0963">Cytoplasm</keyword>
<dbReference type="GO" id="GO:0005737">
    <property type="term" value="C:cytoplasm"/>
    <property type="evidence" value="ECO:0007669"/>
    <property type="project" value="UniProtKB-SubCell"/>
</dbReference>
<dbReference type="RefSeq" id="WP_134747439.1">
    <property type="nucleotide sequence ID" value="NZ_CP038148.1"/>
</dbReference>
<dbReference type="Gene3D" id="1.10.4000.10">
    <property type="entry name" value="Flagellar transcriptional activator FlhD"/>
    <property type="match status" value="1"/>
</dbReference>
<keyword evidence="2 9" id="KW-1005">Bacterial flagellum biogenesis</keyword>
<dbReference type="OrthoDB" id="5298036at2"/>
<keyword evidence="5 9" id="KW-1015">Disulfide bond</keyword>
<gene>
    <name evidence="9 10" type="primary">flhD</name>
    <name evidence="10" type="ORF">E1956_03450</name>
</gene>
<evidence type="ECO:0000256" key="1">
    <source>
        <dbReference type="ARBA" id="ARBA00022490"/>
    </source>
</evidence>
<keyword evidence="10" id="KW-0966">Cell projection</keyword>
<evidence type="ECO:0000313" key="10">
    <source>
        <dbReference type="EMBL" id="QBQ96318.1"/>
    </source>
</evidence>
<evidence type="ECO:0000256" key="4">
    <source>
        <dbReference type="ARBA" id="ARBA00023125"/>
    </source>
</evidence>
<dbReference type="Pfam" id="PF05247">
    <property type="entry name" value="FlhD"/>
    <property type="match status" value="1"/>
</dbReference>
<dbReference type="AlphaFoldDB" id="A0A4P7CKW4"/>
<evidence type="ECO:0000256" key="9">
    <source>
        <dbReference type="HAMAP-Rule" id="MF_00725"/>
    </source>
</evidence>
<dbReference type="GO" id="GO:0044780">
    <property type="term" value="P:bacterial-type flagellum assembly"/>
    <property type="evidence" value="ECO:0007669"/>
    <property type="project" value="InterPro"/>
</dbReference>
<dbReference type="Proteomes" id="UP000295727">
    <property type="component" value="Chromosome 1"/>
</dbReference>
<dbReference type="GO" id="GO:0045893">
    <property type="term" value="P:positive regulation of DNA-templated transcription"/>
    <property type="evidence" value="ECO:0007669"/>
    <property type="project" value="InterPro"/>
</dbReference>
<name>A0A4P7CKW4_9BURK</name>
<comment type="function">
    <text evidence="8 9">Functions in complex with FlhC as a master transcriptional regulator that regulates transcription of several flagellar and non-flagellar operons by binding to their promoter region. Activates expression of class 2 flagellar genes, including fliA, which is a flagellum-specific sigma factor that turns on the class 3 genes. Also regulates genes whose products function in a variety of physiological pathways.</text>
</comment>
<keyword evidence="7 9" id="KW-0804">Transcription</keyword>
<keyword evidence="11" id="KW-1185">Reference proteome</keyword>
<protein>
    <recommendedName>
        <fullName evidence="9">Flagellar transcriptional regulator FlhD</fullName>
    </recommendedName>
</protein>
<accession>A0A4P7CKW4</accession>
<comment type="subcellular location">
    <subcellularLocation>
        <location evidence="9">Cytoplasm</location>
    </subcellularLocation>
</comment>
<evidence type="ECO:0000256" key="5">
    <source>
        <dbReference type="ARBA" id="ARBA00023157"/>
    </source>
</evidence>
<keyword evidence="6 9" id="KW-0010">Activator</keyword>
<sequence length="105" mass="11361">MSATTPSDMLSEINEVNLSYLLLAQRLLREDRPAGMFRMGLSEQLADALTRLTAAQTARLAASSQLLCRFRFDEHAILSALAEKGKAAQIHAAMLMAGQGVEQVG</sequence>
<feature type="disulfide bond" description="Interchain" evidence="9">
    <location>
        <position position="68"/>
    </location>
</feature>
<comment type="similarity">
    <text evidence="9">Belongs to the FlhD family.</text>
</comment>
<comment type="domain">
    <text evidence="9">The C-terminal region contains a putative helix-turn-helix (HTH) motif, suggesting that this region may bind DNA.</text>
</comment>
<dbReference type="GO" id="GO:0003677">
    <property type="term" value="F:DNA binding"/>
    <property type="evidence" value="ECO:0007669"/>
    <property type="project" value="UniProtKB-UniRule"/>
</dbReference>
<dbReference type="InterPro" id="IPR036194">
    <property type="entry name" value="FlhD_sf"/>
</dbReference>
<keyword evidence="3 9" id="KW-0805">Transcription regulation</keyword>
<evidence type="ECO:0000256" key="7">
    <source>
        <dbReference type="ARBA" id="ARBA00023163"/>
    </source>
</evidence>
<dbReference type="SUPFAM" id="SSF63592">
    <property type="entry name" value="Flagellar transcriptional activator FlhD"/>
    <property type="match status" value="1"/>
</dbReference>
<keyword evidence="10" id="KW-0282">Flagellum</keyword>
<evidence type="ECO:0000256" key="2">
    <source>
        <dbReference type="ARBA" id="ARBA00022795"/>
    </source>
</evidence>
<dbReference type="HAMAP" id="MF_00725">
    <property type="entry name" value="FlhD"/>
    <property type="match status" value="1"/>
</dbReference>
<evidence type="ECO:0000256" key="6">
    <source>
        <dbReference type="ARBA" id="ARBA00023159"/>
    </source>
</evidence>
<evidence type="ECO:0000256" key="8">
    <source>
        <dbReference type="ARBA" id="ARBA00025431"/>
    </source>
</evidence>
<dbReference type="InterPro" id="IPR023559">
    <property type="entry name" value="Flagellar_FlhD"/>
</dbReference>
<dbReference type="NCBIfam" id="NF002783">
    <property type="entry name" value="PRK02909.1-1"/>
    <property type="match status" value="1"/>
</dbReference>
<reference evidence="10 11" key="1">
    <citation type="submission" date="2019-03" db="EMBL/GenBank/DDBJ databases">
        <title>Paraburkholderia sp. 7MH5, isolated from subtropical forest soil.</title>
        <authorList>
            <person name="Gao Z.-H."/>
            <person name="Qiu L.-H."/>
        </authorList>
    </citation>
    <scope>NUCLEOTIDE SEQUENCE [LARGE SCALE GENOMIC DNA]</scope>
    <source>
        <strain evidence="10 11">7MH5</strain>
    </source>
</reference>
<dbReference type="KEGG" id="ppai:E1956_03450"/>
<proteinExistence type="inferred from homology"/>
<evidence type="ECO:0000313" key="11">
    <source>
        <dbReference type="Proteomes" id="UP000295727"/>
    </source>
</evidence>
<dbReference type="EMBL" id="CP038148">
    <property type="protein sequence ID" value="QBQ96318.1"/>
    <property type="molecule type" value="Genomic_DNA"/>
</dbReference>
<evidence type="ECO:0000256" key="3">
    <source>
        <dbReference type="ARBA" id="ARBA00023015"/>
    </source>
</evidence>